<keyword evidence="4" id="KW-0282">Flagellum</keyword>
<feature type="compositionally biased region" description="Polar residues" evidence="3">
    <location>
        <begin position="1"/>
        <end position="10"/>
    </location>
</feature>
<keyword evidence="5" id="KW-1185">Reference proteome</keyword>
<evidence type="ECO:0000256" key="3">
    <source>
        <dbReference type="SAM" id="MobiDB-lite"/>
    </source>
</evidence>
<evidence type="ECO:0000313" key="5">
    <source>
        <dbReference type="Proteomes" id="UP000199012"/>
    </source>
</evidence>
<dbReference type="OrthoDB" id="9785233at2"/>
<dbReference type="EMBL" id="FOKA01000003">
    <property type="protein sequence ID" value="SFA88130.1"/>
    <property type="molecule type" value="Genomic_DNA"/>
</dbReference>
<dbReference type="Pfam" id="PF03963">
    <property type="entry name" value="FlgD"/>
    <property type="match status" value="1"/>
</dbReference>
<dbReference type="STRING" id="988821.SAMN05421867_1034"/>
<gene>
    <name evidence="4" type="ORF">SAMN05421867_1034</name>
</gene>
<feature type="compositionally biased region" description="Low complexity" evidence="3">
    <location>
        <begin position="11"/>
        <end position="30"/>
    </location>
</feature>
<evidence type="ECO:0000313" key="4">
    <source>
        <dbReference type="EMBL" id="SFA88130.1"/>
    </source>
</evidence>
<dbReference type="Proteomes" id="UP000199012">
    <property type="component" value="Unassembled WGS sequence"/>
</dbReference>
<dbReference type="InterPro" id="IPR005648">
    <property type="entry name" value="FlgD"/>
</dbReference>
<accession>A0A1I0WJ30</accession>
<keyword evidence="4" id="KW-0969">Cilium</keyword>
<evidence type="ECO:0000256" key="2">
    <source>
        <dbReference type="ARBA" id="ARBA00022795"/>
    </source>
</evidence>
<feature type="region of interest" description="Disordered" evidence="3">
    <location>
        <begin position="1"/>
        <end position="33"/>
    </location>
</feature>
<name>A0A1I0WJ30_9CELL</name>
<keyword evidence="4" id="KW-0966">Cell projection</keyword>
<evidence type="ECO:0000256" key="1">
    <source>
        <dbReference type="ARBA" id="ARBA00010577"/>
    </source>
</evidence>
<dbReference type="GO" id="GO:0044781">
    <property type="term" value="P:bacterial-type flagellum organization"/>
    <property type="evidence" value="ECO:0007669"/>
    <property type="project" value="UniProtKB-KW"/>
</dbReference>
<keyword evidence="2" id="KW-1005">Bacterial flagellum biogenesis</keyword>
<reference evidence="4 5" key="1">
    <citation type="submission" date="2016-10" db="EMBL/GenBank/DDBJ databases">
        <authorList>
            <person name="de Groot N.N."/>
        </authorList>
    </citation>
    <scope>NUCLEOTIDE SEQUENCE [LARGE SCALE GENOMIC DNA]</scope>
    <source>
        <strain evidence="4 5">CGMCC 4.6945</strain>
    </source>
</reference>
<proteinExistence type="inferred from homology"/>
<protein>
    <submittedName>
        <fullName evidence="4">Flagellar basal-body rod modification protein FlgD</fullName>
    </submittedName>
</protein>
<sequence>MTTEISVSSLTAPRTAAAAGPTGSSGTSRADNGTLDKQAFLELLVAQLKNQDPSSPMDSSNLMTQTTQLSSMESLEALRKTSTEQYALQMRMAGASLVGRQVSWTAADGTTTSGLVSAVSYSAGTPKVTVGTATLGLDEVTTVTTATTA</sequence>
<dbReference type="RefSeq" id="WP_090031011.1">
    <property type="nucleotide sequence ID" value="NZ_BONM01000002.1"/>
</dbReference>
<comment type="similarity">
    <text evidence="1">Belongs to the FlgD family.</text>
</comment>
<dbReference type="AlphaFoldDB" id="A0A1I0WJ30"/>
<organism evidence="4 5">
    <name type="scientific">Cellulomonas marina</name>
    <dbReference type="NCBI Taxonomy" id="988821"/>
    <lineage>
        <taxon>Bacteria</taxon>
        <taxon>Bacillati</taxon>
        <taxon>Actinomycetota</taxon>
        <taxon>Actinomycetes</taxon>
        <taxon>Micrococcales</taxon>
        <taxon>Cellulomonadaceae</taxon>
        <taxon>Cellulomonas</taxon>
    </lineage>
</organism>